<evidence type="ECO:0000256" key="7">
    <source>
        <dbReference type="ARBA" id="ARBA00022741"/>
    </source>
</evidence>
<dbReference type="EC" id="2.7.11.1" evidence="3"/>
<keyword evidence="9 12" id="KW-0067">ATP-binding</keyword>
<dbReference type="InterPro" id="IPR000719">
    <property type="entry name" value="Prot_kinase_dom"/>
</dbReference>
<dbReference type="FunFam" id="3.30.200.20:FF:000228">
    <property type="entry name" value="Serine/threonine-protein kinase BIK1"/>
    <property type="match status" value="2"/>
</dbReference>
<dbReference type="InterPro" id="IPR001245">
    <property type="entry name" value="Ser-Thr/Tyr_kinase_cat_dom"/>
</dbReference>
<evidence type="ECO:0000256" key="1">
    <source>
        <dbReference type="ARBA" id="ARBA00004236"/>
    </source>
</evidence>
<dbReference type="Proteomes" id="UP000075243">
    <property type="component" value="Chromosome 11"/>
</dbReference>
<dbReference type="PANTHER" id="PTHR45621">
    <property type="entry name" value="OS01G0588500 PROTEIN-RELATED"/>
    <property type="match status" value="1"/>
</dbReference>
<dbReference type="CDD" id="cd14066">
    <property type="entry name" value="STKc_IRAK"/>
    <property type="match status" value="2"/>
</dbReference>
<dbReference type="GO" id="GO:0005886">
    <property type="term" value="C:plasma membrane"/>
    <property type="evidence" value="ECO:0007669"/>
    <property type="project" value="UniProtKB-SubCell"/>
</dbReference>
<comment type="similarity">
    <text evidence="2">Belongs to the protein kinase superfamily. Ser/Thr protein kinase family.</text>
</comment>
<evidence type="ECO:0000256" key="2">
    <source>
        <dbReference type="ARBA" id="ARBA00008684"/>
    </source>
</evidence>
<dbReference type="InterPro" id="IPR017441">
    <property type="entry name" value="Protein_kinase_ATP_BS"/>
</dbReference>
<keyword evidence="10" id="KW-0472">Membrane</keyword>
<dbReference type="Gene3D" id="3.30.200.20">
    <property type="entry name" value="Phosphorylase Kinase, domain 1"/>
    <property type="match status" value="2"/>
</dbReference>
<dbReference type="Gramene" id="C.cajan_02349.t">
    <property type="protein sequence ID" value="C.cajan_02349.t"/>
    <property type="gene ID" value="C.cajan_02349"/>
</dbReference>
<feature type="domain" description="Protein kinase" evidence="13">
    <location>
        <begin position="326"/>
        <end position="619"/>
    </location>
</feature>
<keyword evidence="15" id="KW-1185">Reference proteome</keyword>
<dbReference type="OMA" id="THDPIQE"/>
<dbReference type="InterPro" id="IPR050823">
    <property type="entry name" value="Plant_Ser_Thr_Prot_Kinase"/>
</dbReference>
<evidence type="ECO:0000259" key="13">
    <source>
        <dbReference type="PROSITE" id="PS50011"/>
    </source>
</evidence>
<evidence type="ECO:0000256" key="9">
    <source>
        <dbReference type="ARBA" id="ARBA00022840"/>
    </source>
</evidence>
<evidence type="ECO:0000256" key="5">
    <source>
        <dbReference type="ARBA" id="ARBA00022527"/>
    </source>
</evidence>
<evidence type="ECO:0000313" key="15">
    <source>
        <dbReference type="Proteomes" id="UP000075243"/>
    </source>
</evidence>
<feature type="domain" description="Protein kinase" evidence="13">
    <location>
        <begin position="16"/>
        <end position="303"/>
    </location>
</feature>
<dbReference type="GO" id="GO:0004674">
    <property type="term" value="F:protein serine/threonine kinase activity"/>
    <property type="evidence" value="ECO:0007669"/>
    <property type="project" value="UniProtKB-KW"/>
</dbReference>
<organism evidence="14 15">
    <name type="scientific">Cajanus cajan</name>
    <name type="common">Pigeon pea</name>
    <name type="synonym">Cajanus indicus</name>
    <dbReference type="NCBI Taxonomy" id="3821"/>
    <lineage>
        <taxon>Eukaryota</taxon>
        <taxon>Viridiplantae</taxon>
        <taxon>Streptophyta</taxon>
        <taxon>Embryophyta</taxon>
        <taxon>Tracheophyta</taxon>
        <taxon>Spermatophyta</taxon>
        <taxon>Magnoliopsida</taxon>
        <taxon>eudicotyledons</taxon>
        <taxon>Gunneridae</taxon>
        <taxon>Pentapetalae</taxon>
        <taxon>rosids</taxon>
        <taxon>fabids</taxon>
        <taxon>Fabales</taxon>
        <taxon>Fabaceae</taxon>
        <taxon>Papilionoideae</taxon>
        <taxon>50 kb inversion clade</taxon>
        <taxon>NPAAA clade</taxon>
        <taxon>indigoferoid/millettioid clade</taxon>
        <taxon>Phaseoleae</taxon>
        <taxon>Cajanus</taxon>
    </lineage>
</organism>
<evidence type="ECO:0000256" key="4">
    <source>
        <dbReference type="ARBA" id="ARBA00022475"/>
    </source>
</evidence>
<dbReference type="InterPro" id="IPR011009">
    <property type="entry name" value="Kinase-like_dom_sf"/>
</dbReference>
<reference evidence="14 15" key="1">
    <citation type="journal article" date="2012" name="Nat. Biotechnol.">
        <title>Draft genome sequence of pigeonpea (Cajanus cajan), an orphan legume crop of resource-poor farmers.</title>
        <authorList>
            <person name="Varshney R.K."/>
            <person name="Chen W."/>
            <person name="Li Y."/>
            <person name="Bharti A.K."/>
            <person name="Saxena R.K."/>
            <person name="Schlueter J.A."/>
            <person name="Donoghue M.T."/>
            <person name="Azam S."/>
            <person name="Fan G."/>
            <person name="Whaley A.M."/>
            <person name="Farmer A.D."/>
            <person name="Sheridan J."/>
            <person name="Iwata A."/>
            <person name="Tuteja R."/>
            <person name="Penmetsa R.V."/>
            <person name="Wu W."/>
            <person name="Upadhyaya H.D."/>
            <person name="Yang S.P."/>
            <person name="Shah T."/>
            <person name="Saxena K.B."/>
            <person name="Michael T."/>
            <person name="McCombie W.R."/>
            <person name="Yang B."/>
            <person name="Zhang G."/>
            <person name="Yang H."/>
            <person name="Wang J."/>
            <person name="Spillane C."/>
            <person name="Cook D.R."/>
            <person name="May G.D."/>
            <person name="Xu X."/>
            <person name="Jackson S.A."/>
        </authorList>
    </citation>
    <scope>NUCLEOTIDE SEQUENCE [LARGE SCALE GENOMIC DNA]</scope>
    <source>
        <strain evidence="15">cv. Asha</strain>
    </source>
</reference>
<dbReference type="FunFam" id="1.10.510.10:FF:000032">
    <property type="entry name" value="Serine/threonine-protein kinase PBS1"/>
    <property type="match status" value="1"/>
</dbReference>
<keyword evidence="5" id="KW-0723">Serine/threonine-protein kinase</keyword>
<evidence type="ECO:0000256" key="12">
    <source>
        <dbReference type="PROSITE-ProRule" id="PRU10141"/>
    </source>
</evidence>
<dbReference type="SUPFAM" id="SSF56112">
    <property type="entry name" value="Protein kinase-like (PK-like)"/>
    <property type="match status" value="2"/>
</dbReference>
<dbReference type="Pfam" id="PF07714">
    <property type="entry name" value="PK_Tyr_Ser-Thr"/>
    <property type="match status" value="2"/>
</dbReference>
<evidence type="ECO:0000256" key="3">
    <source>
        <dbReference type="ARBA" id="ARBA00012513"/>
    </source>
</evidence>
<sequence length="623" mass="69779">MKVFSYEELKSATNNFSPDTVVGKGVLGQVFKGWLNEKTLSPARPNSGFGMAVAIKKLNPESTQGFQEWQSEVNFLGNLTHPNLIKLLGYCWDDDELLLVYEFMPKGSLNNHLFRRNPNLETLSWNTRLKIAIGAARALAFLHASEKQVIFRDFKSSHILLDKNYIAKITDFGLAKLGPAGGQSHVTTRVIGTYGYAAPEFVATGHLYVKSDVYGFGVVLLEMLTGKQALDTDRPTGQHNLVEWAKPFLFSKGKLKTIMDAMIEDQYSPKAAWQAAQLTLKCLKPNPNFRPSMKDVLEELEVIEAILEKKLKVFSYADLKSATKNFRHDTVVGEGGFGIVYKGWLDEKTLTPVRAGFGKVVAIKKLKPDSMQGILEWQSEVYFLGMLSHPNLVKLLGYCRDDDDKLLLVYEFMPKGSLNNHLFRRNPNLEPLSWNTRLKIAIGAARALAFLHASEKQVIYRDFKASHILLDRNYNAKISDFGLAKLGPYEGQSHVTTRVMGTSGYAAPEYVATGHLYVKSDVYGFGVVLLEMLTSMRAIDANRPTGQHNLVEWTEPFLSSETKLKTIMDPKIKGQYSPKAAMQAAQLTLKCLQPRPNQRPSMQNVLEELEAINAIHPEKVQGI</sequence>
<dbReference type="FunFam" id="1.10.510.10:FF:000051">
    <property type="entry name" value="Receptor-like serine/threonine-protein kinase ALE2"/>
    <property type="match status" value="1"/>
</dbReference>
<keyword evidence="6" id="KW-0808">Transferase</keyword>
<evidence type="ECO:0000256" key="8">
    <source>
        <dbReference type="ARBA" id="ARBA00022777"/>
    </source>
</evidence>
<dbReference type="GO" id="GO:0005524">
    <property type="term" value="F:ATP binding"/>
    <property type="evidence" value="ECO:0007669"/>
    <property type="project" value="UniProtKB-UniRule"/>
</dbReference>
<dbReference type="Gene3D" id="1.10.510.10">
    <property type="entry name" value="Transferase(Phosphotransferase) domain 1"/>
    <property type="match status" value="2"/>
</dbReference>
<proteinExistence type="inferred from homology"/>
<protein>
    <recommendedName>
        <fullName evidence="3">non-specific serine/threonine protein kinase</fullName>
        <ecNumber evidence="3">2.7.11.1</ecNumber>
    </recommendedName>
</protein>
<evidence type="ECO:0000256" key="10">
    <source>
        <dbReference type="ARBA" id="ARBA00023136"/>
    </source>
</evidence>
<keyword evidence="4" id="KW-1003">Cell membrane</keyword>
<evidence type="ECO:0000256" key="6">
    <source>
        <dbReference type="ARBA" id="ARBA00022679"/>
    </source>
</evidence>
<dbReference type="EMBL" id="CM003613">
    <property type="protein sequence ID" value="KYP56174.1"/>
    <property type="molecule type" value="Genomic_DNA"/>
</dbReference>
<evidence type="ECO:0000313" key="14">
    <source>
        <dbReference type="EMBL" id="KYP56174.1"/>
    </source>
</evidence>
<accession>A0A151SMW1</accession>
<evidence type="ECO:0000256" key="11">
    <source>
        <dbReference type="ARBA" id="ARBA00054261"/>
    </source>
</evidence>
<gene>
    <name evidence="14" type="ORF">KK1_002411</name>
</gene>
<dbReference type="PROSITE" id="PS00107">
    <property type="entry name" value="PROTEIN_KINASE_ATP"/>
    <property type="match status" value="1"/>
</dbReference>
<name>A0A151SMW1_CAJCA</name>
<keyword evidence="7 12" id="KW-0547">Nucleotide-binding</keyword>
<dbReference type="AlphaFoldDB" id="A0A151SMW1"/>
<dbReference type="PROSITE" id="PS50011">
    <property type="entry name" value="PROTEIN_KINASE_DOM"/>
    <property type="match status" value="2"/>
</dbReference>
<keyword evidence="8" id="KW-0418">Kinase</keyword>
<comment type="function">
    <text evidence="11">May be involved in plant defense signaling.</text>
</comment>
<feature type="binding site" evidence="12">
    <location>
        <position position="365"/>
    </location>
    <ligand>
        <name>ATP</name>
        <dbReference type="ChEBI" id="CHEBI:30616"/>
    </ligand>
</feature>
<comment type="subcellular location">
    <subcellularLocation>
        <location evidence="1">Cell membrane</location>
    </subcellularLocation>
</comment>